<dbReference type="EMBL" id="CP111019">
    <property type="protein sequence ID" value="WAR12424.1"/>
    <property type="molecule type" value="Genomic_DNA"/>
</dbReference>
<keyword evidence="1" id="KW-0106">Calcium</keyword>
<accession>A0ABY7EVI3</accession>
<evidence type="ECO:0000256" key="2">
    <source>
        <dbReference type="SAM" id="MobiDB-lite"/>
    </source>
</evidence>
<evidence type="ECO:0000313" key="3">
    <source>
        <dbReference type="EMBL" id="WAR12424.1"/>
    </source>
</evidence>
<protein>
    <recommendedName>
        <fullName evidence="5">EF-hand domain-containing protein</fullName>
    </recommendedName>
</protein>
<keyword evidence="4" id="KW-1185">Reference proteome</keyword>
<dbReference type="InterPro" id="IPR011992">
    <property type="entry name" value="EF-hand-dom_pair"/>
</dbReference>
<proteinExistence type="predicted"/>
<dbReference type="PROSITE" id="PS00018">
    <property type="entry name" value="EF_HAND_1"/>
    <property type="match status" value="1"/>
</dbReference>
<sequence>MPKKKSGKKKKKSAKSLKEDKHANSPSPDPGTLVAADGTDGGISGLLNAESPDPKGKKKRKGKGKKKKLTKSEKDLMRAEKDPFHDFINTMDRWLVNNHKSIIRYFHKFDEDGEGILTYEDFKSGMLDMLCPCTNVQLHMLCKLLDHENTGDIDFTQFSKGLKYIRELEDLEREEEEADKILILSERTFEKCKCCKMSICGPYQVKYPKYIDLDLRLVTFNDIKKHPGHIFVRVHSHIPVSSLQELIVEMTGIMSTKLSIFFDKSRSREAMLPLEQTLQDLGFEGDTYDDPEELTLYYDYKVEFIDCPLLLCDYYFGQKIEPNIGKMVIG</sequence>
<feature type="compositionally biased region" description="Basic residues" evidence="2">
    <location>
        <begin position="1"/>
        <end position="15"/>
    </location>
</feature>
<feature type="region of interest" description="Disordered" evidence="2">
    <location>
        <begin position="1"/>
        <end position="75"/>
    </location>
</feature>
<feature type="compositionally biased region" description="Basic residues" evidence="2">
    <location>
        <begin position="56"/>
        <end position="69"/>
    </location>
</feature>
<reference evidence="3" key="1">
    <citation type="submission" date="2022-11" db="EMBL/GenBank/DDBJ databases">
        <title>Centuries of genome instability and evolution in soft-shell clam transmissible cancer (bioRxiv).</title>
        <authorList>
            <person name="Hart S.F.M."/>
            <person name="Yonemitsu M.A."/>
            <person name="Giersch R.M."/>
            <person name="Beal B.F."/>
            <person name="Arriagada G."/>
            <person name="Davis B.W."/>
            <person name="Ostrander E.A."/>
            <person name="Goff S.P."/>
            <person name="Metzger M.J."/>
        </authorList>
    </citation>
    <scope>NUCLEOTIDE SEQUENCE</scope>
    <source>
        <strain evidence="3">MELC-2E11</strain>
        <tissue evidence="3">Siphon/mantle</tissue>
    </source>
</reference>
<organism evidence="3 4">
    <name type="scientific">Mya arenaria</name>
    <name type="common">Soft-shell clam</name>
    <dbReference type="NCBI Taxonomy" id="6604"/>
    <lineage>
        <taxon>Eukaryota</taxon>
        <taxon>Metazoa</taxon>
        <taxon>Spiralia</taxon>
        <taxon>Lophotrochozoa</taxon>
        <taxon>Mollusca</taxon>
        <taxon>Bivalvia</taxon>
        <taxon>Autobranchia</taxon>
        <taxon>Heteroconchia</taxon>
        <taxon>Euheterodonta</taxon>
        <taxon>Imparidentia</taxon>
        <taxon>Neoheterodontei</taxon>
        <taxon>Myida</taxon>
        <taxon>Myoidea</taxon>
        <taxon>Myidae</taxon>
        <taxon>Mya</taxon>
    </lineage>
</organism>
<name>A0ABY7EVI3_MYAAR</name>
<dbReference type="InterPro" id="IPR018247">
    <property type="entry name" value="EF_Hand_1_Ca_BS"/>
</dbReference>
<dbReference type="Proteomes" id="UP001164746">
    <property type="component" value="Chromosome 8"/>
</dbReference>
<evidence type="ECO:0000313" key="4">
    <source>
        <dbReference type="Proteomes" id="UP001164746"/>
    </source>
</evidence>
<dbReference type="Gene3D" id="1.10.238.10">
    <property type="entry name" value="EF-hand"/>
    <property type="match status" value="1"/>
</dbReference>
<evidence type="ECO:0008006" key="5">
    <source>
        <dbReference type="Google" id="ProtNLM"/>
    </source>
</evidence>
<evidence type="ECO:0000256" key="1">
    <source>
        <dbReference type="ARBA" id="ARBA00022837"/>
    </source>
</evidence>
<gene>
    <name evidence="3" type="ORF">MAR_026604</name>
</gene>
<dbReference type="SUPFAM" id="SSF47473">
    <property type="entry name" value="EF-hand"/>
    <property type="match status" value="1"/>
</dbReference>